<evidence type="ECO:0000313" key="5">
    <source>
        <dbReference type="Proteomes" id="UP000293902"/>
    </source>
</evidence>
<dbReference type="InterPro" id="IPR036237">
    <property type="entry name" value="Xyl_isomerase-like_sf"/>
</dbReference>
<evidence type="ECO:0000313" key="2">
    <source>
        <dbReference type="EMBL" id="QBH11511.1"/>
    </source>
</evidence>
<dbReference type="SUPFAM" id="SSF51658">
    <property type="entry name" value="Xylose isomerase-like"/>
    <property type="match status" value="1"/>
</dbReference>
<feature type="domain" description="Xylose isomerase-like TIM barrel" evidence="1">
    <location>
        <begin position="20"/>
        <end position="257"/>
    </location>
</feature>
<dbReference type="EMBL" id="CP036313">
    <property type="protein sequence ID" value="QBH11511.1"/>
    <property type="molecule type" value="Genomic_DNA"/>
</dbReference>
<dbReference type="AlphaFoldDB" id="A0A328FAD4"/>
<evidence type="ECO:0000259" key="1">
    <source>
        <dbReference type="Pfam" id="PF01261"/>
    </source>
</evidence>
<dbReference type="InterPro" id="IPR013022">
    <property type="entry name" value="Xyl_isomerase-like_TIM-brl"/>
</dbReference>
<keyword evidence="5" id="KW-1185">Reference proteome</keyword>
<dbReference type="EMBL" id="QLNI01000070">
    <property type="protein sequence ID" value="RAM00043.1"/>
    <property type="molecule type" value="Genomic_DNA"/>
</dbReference>
<gene>
    <name evidence="3" type="ORF">DO021_21210</name>
    <name evidence="2" type="ORF">EYB58_00395</name>
</gene>
<accession>A0A328FAD4</accession>
<sequence length="280" mass="31310">MVFSYSTNAFVKYSLAEAVKLIAQTGFKGVEIMCDRPHLYPPDANKQDLEEFKQLLKSLNLTITNLNCFTLFAVGNTWLPSWIEPDESRRQERIDHTLNCLDIAHFLGSPCISVPPGGPPVEMSRDASLKLFRQGLEQVIPKAEALGVSILIEPEPDLLIENSSQMSSFIKDFTSPNLGVNFDVGHFYCVGEAPEVALETLFDKIGHIHIEDIASTRKHHHLIPGLGAIDYDAFFKRLGELNYTKDVCVELYTYTEAPCEAGVKSIETLKPVMEKYGFPV</sequence>
<evidence type="ECO:0000313" key="4">
    <source>
        <dbReference type="Proteomes" id="UP000248798"/>
    </source>
</evidence>
<evidence type="ECO:0000313" key="3">
    <source>
        <dbReference type="EMBL" id="RAM00043.1"/>
    </source>
</evidence>
<proteinExistence type="predicted"/>
<dbReference type="Pfam" id="PF01261">
    <property type="entry name" value="AP_endonuc_2"/>
    <property type="match status" value="1"/>
</dbReference>
<dbReference type="PANTHER" id="PTHR12110">
    <property type="entry name" value="HYDROXYPYRUVATE ISOMERASE"/>
    <property type="match status" value="1"/>
</dbReference>
<dbReference type="OrthoDB" id="9801426at2"/>
<dbReference type="InterPro" id="IPR050312">
    <property type="entry name" value="IolE/XylAMocC-like"/>
</dbReference>
<dbReference type="GO" id="GO:0016853">
    <property type="term" value="F:isomerase activity"/>
    <property type="evidence" value="ECO:0007669"/>
    <property type="project" value="UniProtKB-KW"/>
</dbReference>
<dbReference type="PANTHER" id="PTHR12110:SF21">
    <property type="entry name" value="XYLOSE ISOMERASE-LIKE TIM BARREL DOMAIN-CONTAINING PROTEIN"/>
    <property type="match status" value="1"/>
</dbReference>
<reference evidence="2 5" key="2">
    <citation type="submission" date="2019-02" db="EMBL/GenBank/DDBJ databases">
        <title>Complete genome sequence of Desulfobacter hydrogenophilus AcRS1.</title>
        <authorList>
            <person name="Marietou A."/>
            <person name="Lund M.B."/>
            <person name="Marshall I.P.G."/>
            <person name="Schreiber L."/>
            <person name="Jorgensen B."/>
        </authorList>
    </citation>
    <scope>NUCLEOTIDE SEQUENCE [LARGE SCALE GENOMIC DNA]</scope>
    <source>
        <strain evidence="2 5">AcRS1</strain>
    </source>
</reference>
<dbReference type="RefSeq" id="WP_111960404.1">
    <property type="nucleotide sequence ID" value="NZ_CP036313.1"/>
</dbReference>
<dbReference type="Proteomes" id="UP000293902">
    <property type="component" value="Chromosome"/>
</dbReference>
<dbReference type="Proteomes" id="UP000248798">
    <property type="component" value="Unassembled WGS sequence"/>
</dbReference>
<protein>
    <submittedName>
        <fullName evidence="3">Sugar phosphate isomerase/epimerase</fullName>
    </submittedName>
</protein>
<dbReference type="Gene3D" id="3.20.20.150">
    <property type="entry name" value="Divalent-metal-dependent TIM barrel enzymes"/>
    <property type="match status" value="1"/>
</dbReference>
<organism evidence="3 4">
    <name type="scientific">Desulfobacter hydrogenophilus</name>
    <dbReference type="NCBI Taxonomy" id="2291"/>
    <lineage>
        <taxon>Bacteria</taxon>
        <taxon>Pseudomonadati</taxon>
        <taxon>Thermodesulfobacteriota</taxon>
        <taxon>Desulfobacteria</taxon>
        <taxon>Desulfobacterales</taxon>
        <taxon>Desulfobacteraceae</taxon>
        <taxon>Desulfobacter</taxon>
    </lineage>
</organism>
<keyword evidence="3" id="KW-0413">Isomerase</keyword>
<name>A0A328FAD4_9BACT</name>
<reference evidence="3 4" key="1">
    <citation type="submission" date="2018-06" db="EMBL/GenBank/DDBJ databases">
        <title>Complete Genome Sequence of Desulfobacter hydrogenophilus (DSM3380).</title>
        <authorList>
            <person name="Marietou A."/>
            <person name="Schreiber L."/>
            <person name="Marshall I."/>
            <person name="Jorgensen B."/>
        </authorList>
    </citation>
    <scope>NUCLEOTIDE SEQUENCE [LARGE SCALE GENOMIC DNA]</scope>
    <source>
        <strain evidence="3 4">DSM 3380</strain>
    </source>
</reference>